<name>A0A0B1SEF5_OESDE</name>
<keyword evidence="4" id="KW-0663">Pyridoxal phosphate</keyword>
<evidence type="ECO:0000313" key="6">
    <source>
        <dbReference type="Proteomes" id="UP000053660"/>
    </source>
</evidence>
<evidence type="ECO:0000256" key="1">
    <source>
        <dbReference type="ARBA" id="ARBA00001933"/>
    </source>
</evidence>
<evidence type="ECO:0000256" key="3">
    <source>
        <dbReference type="ARBA" id="ARBA00022793"/>
    </source>
</evidence>
<dbReference type="Proteomes" id="UP000053660">
    <property type="component" value="Unassembled WGS sequence"/>
</dbReference>
<dbReference type="PANTHER" id="PTHR45677:SF10">
    <property type="entry name" value="GLUTAMATE DECARBOXYLASE"/>
    <property type="match status" value="1"/>
</dbReference>
<keyword evidence="3" id="KW-0210">Decarboxylase</keyword>
<evidence type="ECO:0000313" key="5">
    <source>
        <dbReference type="EMBL" id="KHJ81585.1"/>
    </source>
</evidence>
<dbReference type="GO" id="GO:0005737">
    <property type="term" value="C:cytoplasm"/>
    <property type="evidence" value="ECO:0007669"/>
    <property type="project" value="TreeGrafter"/>
</dbReference>
<dbReference type="EMBL" id="KN587998">
    <property type="protein sequence ID" value="KHJ81585.1"/>
    <property type="molecule type" value="Genomic_DNA"/>
</dbReference>
<dbReference type="SUPFAM" id="SSF53383">
    <property type="entry name" value="PLP-dependent transferases"/>
    <property type="match status" value="1"/>
</dbReference>
<dbReference type="PANTHER" id="PTHR45677">
    <property type="entry name" value="GLUTAMATE DECARBOXYLASE-RELATED"/>
    <property type="match status" value="1"/>
</dbReference>
<sequence>MKKLIDLRIPDKAENLDYLVKECEKVLKLGVRSGHPRFFNQISCGLDLVGMAGEWLTATANTNMLVFFFFG</sequence>
<evidence type="ECO:0000256" key="4">
    <source>
        <dbReference type="ARBA" id="ARBA00022898"/>
    </source>
</evidence>
<organism evidence="5 6">
    <name type="scientific">Oesophagostomum dentatum</name>
    <name type="common">Nodular worm</name>
    <dbReference type="NCBI Taxonomy" id="61180"/>
    <lineage>
        <taxon>Eukaryota</taxon>
        <taxon>Metazoa</taxon>
        <taxon>Ecdysozoa</taxon>
        <taxon>Nematoda</taxon>
        <taxon>Chromadorea</taxon>
        <taxon>Rhabditida</taxon>
        <taxon>Rhabditina</taxon>
        <taxon>Rhabditomorpha</taxon>
        <taxon>Strongyloidea</taxon>
        <taxon>Strongylidae</taxon>
        <taxon>Oesophagostomum</taxon>
    </lineage>
</organism>
<accession>A0A0B1SEF5</accession>
<keyword evidence="6" id="KW-1185">Reference proteome</keyword>
<dbReference type="Gene3D" id="3.90.1150.170">
    <property type="match status" value="1"/>
</dbReference>
<keyword evidence="3" id="KW-0456">Lyase</keyword>
<dbReference type="GO" id="GO:0004351">
    <property type="term" value="F:glutamate decarboxylase activity"/>
    <property type="evidence" value="ECO:0007669"/>
    <property type="project" value="TreeGrafter"/>
</dbReference>
<dbReference type="AlphaFoldDB" id="A0A0B1SEF5"/>
<gene>
    <name evidence="5" type="ORF">OESDEN_18728</name>
</gene>
<comment type="cofactor">
    <cofactor evidence="1">
        <name>pyridoxal 5'-phosphate</name>
        <dbReference type="ChEBI" id="CHEBI:597326"/>
    </cofactor>
</comment>
<dbReference type="OrthoDB" id="392571at2759"/>
<dbReference type="InterPro" id="IPR002129">
    <property type="entry name" value="PyrdxlP-dep_de-COase"/>
</dbReference>
<dbReference type="Pfam" id="PF00282">
    <property type="entry name" value="Pyridoxal_deC"/>
    <property type="match status" value="1"/>
</dbReference>
<protein>
    <submittedName>
        <fullName evidence="5">Uncharacterized protein</fullName>
    </submittedName>
</protein>
<dbReference type="GO" id="GO:0030170">
    <property type="term" value="F:pyridoxal phosphate binding"/>
    <property type="evidence" value="ECO:0007669"/>
    <property type="project" value="InterPro"/>
</dbReference>
<dbReference type="InterPro" id="IPR015424">
    <property type="entry name" value="PyrdxlP-dep_Trfase"/>
</dbReference>
<proteinExistence type="inferred from homology"/>
<evidence type="ECO:0000256" key="2">
    <source>
        <dbReference type="ARBA" id="ARBA00009533"/>
    </source>
</evidence>
<comment type="similarity">
    <text evidence="2">Belongs to the group II decarboxylase family.</text>
</comment>
<reference evidence="5 6" key="1">
    <citation type="submission" date="2014-03" db="EMBL/GenBank/DDBJ databases">
        <title>Draft genome of the hookworm Oesophagostomum dentatum.</title>
        <authorList>
            <person name="Mitreva M."/>
        </authorList>
    </citation>
    <scope>NUCLEOTIDE SEQUENCE [LARGE SCALE GENOMIC DNA]</scope>
    <source>
        <strain evidence="5 6">OD-Hann</strain>
    </source>
</reference>
<dbReference type="GO" id="GO:0009449">
    <property type="term" value="P:gamma-aminobutyric acid biosynthetic process"/>
    <property type="evidence" value="ECO:0007669"/>
    <property type="project" value="TreeGrafter"/>
</dbReference>